<dbReference type="Pfam" id="PF07716">
    <property type="entry name" value="bZIP_2"/>
    <property type="match status" value="1"/>
</dbReference>
<gene>
    <name evidence="3" type="ORF">HPLM_LOCUS19671</name>
</gene>
<dbReference type="AlphaFoldDB" id="A0A0N4X5N7"/>
<evidence type="ECO:0000313" key="3">
    <source>
        <dbReference type="EMBL" id="VDO78629.1"/>
    </source>
</evidence>
<sequence length="338" mass="38475">MFNTVSRKHLSSGELLSRCSTRRLFVRAADNNSNTRICGKCAFGRSAKSYVRLAKFFPSRRPFDRPVKCRFNCAFDEYDSDELLFRSQVEDDRIGCFRLAEVYYYVQFQDSATLSYVPGTELQFEEVDLSHNDFGLAETPPYSHDIYALHSPSDGYPVDLNDITAALDCDITMLDTYLHSTPCITTSVNDFTVPHQLSESGTHSSACENLSPSSTDPVEEFFPDLCETLTVSTTPTPTRHRNHSSGSVHSTVPHYSPFSSDSATDAFNEYRKRRDKNNLASQRSRQKRAEKMREMRVQKEVLERRNIELKALLSSLEHQVADYKRMVLMVVSKSASFT</sequence>
<reference evidence="3 4" key="2">
    <citation type="submission" date="2018-11" db="EMBL/GenBank/DDBJ databases">
        <authorList>
            <consortium name="Pathogen Informatics"/>
        </authorList>
    </citation>
    <scope>NUCLEOTIDE SEQUENCE [LARGE SCALE GENOMIC DNA]</scope>
    <source>
        <strain evidence="3 4">MHpl1</strain>
    </source>
</reference>
<evidence type="ECO:0000313" key="4">
    <source>
        <dbReference type="Proteomes" id="UP000268014"/>
    </source>
</evidence>
<keyword evidence="4" id="KW-1185">Reference proteome</keyword>
<dbReference type="InterPro" id="IPR046347">
    <property type="entry name" value="bZIP_sf"/>
</dbReference>
<dbReference type="PANTHER" id="PTHR23334:SF72">
    <property type="entry name" value="PROTEIN MABIKI"/>
    <property type="match status" value="1"/>
</dbReference>
<dbReference type="Proteomes" id="UP000268014">
    <property type="component" value="Unassembled WGS sequence"/>
</dbReference>
<accession>A0A0N4X5N7</accession>
<dbReference type="PROSITE" id="PS50217">
    <property type="entry name" value="BZIP"/>
    <property type="match status" value="1"/>
</dbReference>
<dbReference type="STRING" id="6290.A0A0N4X5N7"/>
<dbReference type="PROSITE" id="PS00036">
    <property type="entry name" value="BZIP_BASIC"/>
    <property type="match status" value="1"/>
</dbReference>
<dbReference type="OMA" id="PYSHDIY"/>
<dbReference type="EMBL" id="UZAF01021498">
    <property type="protein sequence ID" value="VDO78629.1"/>
    <property type="molecule type" value="Genomic_DNA"/>
</dbReference>
<feature type="region of interest" description="Disordered" evidence="1">
    <location>
        <begin position="272"/>
        <end position="293"/>
    </location>
</feature>
<dbReference type="Gene3D" id="1.20.5.170">
    <property type="match status" value="1"/>
</dbReference>
<evidence type="ECO:0000313" key="5">
    <source>
        <dbReference type="WBParaSite" id="HPLM_0001967901-mRNA-1"/>
    </source>
</evidence>
<evidence type="ECO:0000259" key="2">
    <source>
        <dbReference type="PROSITE" id="PS50217"/>
    </source>
</evidence>
<feature type="region of interest" description="Disordered" evidence="1">
    <location>
        <begin position="232"/>
        <end position="255"/>
    </location>
</feature>
<proteinExistence type="predicted"/>
<dbReference type="CDD" id="cd14813">
    <property type="entry name" value="bZIP_BmCbz-like"/>
    <property type="match status" value="1"/>
</dbReference>
<protein>
    <submittedName>
        <fullName evidence="5">BZIP domain-containing protein</fullName>
    </submittedName>
</protein>
<dbReference type="WBParaSite" id="HPLM_0001967901-mRNA-1">
    <property type="protein sequence ID" value="HPLM_0001967901-mRNA-1"/>
    <property type="gene ID" value="HPLM_0001967901"/>
</dbReference>
<dbReference type="PANTHER" id="PTHR23334">
    <property type="entry name" value="CCAAT/ENHANCER BINDING PROTEIN"/>
    <property type="match status" value="1"/>
</dbReference>
<dbReference type="InterPro" id="IPR004827">
    <property type="entry name" value="bZIP"/>
</dbReference>
<dbReference type="SUPFAM" id="SSF57959">
    <property type="entry name" value="Leucine zipper domain"/>
    <property type="match status" value="1"/>
</dbReference>
<dbReference type="SMART" id="SM00338">
    <property type="entry name" value="BRLZ"/>
    <property type="match status" value="1"/>
</dbReference>
<reference evidence="5" key="1">
    <citation type="submission" date="2017-02" db="UniProtKB">
        <authorList>
            <consortium name="WormBaseParasite"/>
        </authorList>
    </citation>
    <scope>IDENTIFICATION</scope>
</reference>
<feature type="domain" description="BZIP" evidence="2">
    <location>
        <begin position="269"/>
        <end position="330"/>
    </location>
</feature>
<organism evidence="5">
    <name type="scientific">Haemonchus placei</name>
    <name type="common">Barber's pole worm</name>
    <dbReference type="NCBI Taxonomy" id="6290"/>
    <lineage>
        <taxon>Eukaryota</taxon>
        <taxon>Metazoa</taxon>
        <taxon>Ecdysozoa</taxon>
        <taxon>Nematoda</taxon>
        <taxon>Chromadorea</taxon>
        <taxon>Rhabditida</taxon>
        <taxon>Rhabditina</taxon>
        <taxon>Rhabditomorpha</taxon>
        <taxon>Strongyloidea</taxon>
        <taxon>Trichostrongylidae</taxon>
        <taxon>Haemonchus</taxon>
    </lineage>
</organism>
<dbReference type="GO" id="GO:0000978">
    <property type="term" value="F:RNA polymerase II cis-regulatory region sequence-specific DNA binding"/>
    <property type="evidence" value="ECO:0007669"/>
    <property type="project" value="TreeGrafter"/>
</dbReference>
<dbReference type="InterPro" id="IPR031106">
    <property type="entry name" value="C/EBP"/>
</dbReference>
<evidence type="ECO:0000256" key="1">
    <source>
        <dbReference type="SAM" id="MobiDB-lite"/>
    </source>
</evidence>
<dbReference type="GO" id="GO:0000981">
    <property type="term" value="F:DNA-binding transcription factor activity, RNA polymerase II-specific"/>
    <property type="evidence" value="ECO:0007669"/>
    <property type="project" value="TreeGrafter"/>
</dbReference>
<dbReference type="OrthoDB" id="10039716at2759"/>
<dbReference type="GO" id="GO:0006351">
    <property type="term" value="P:DNA-templated transcription"/>
    <property type="evidence" value="ECO:0007669"/>
    <property type="project" value="InterPro"/>
</dbReference>
<name>A0A0N4X5N7_HAEPC</name>